<dbReference type="EC" id="2.7.1.59" evidence="2"/>
<feature type="domain" description="ATPase BadF/BadG/BcrA/BcrD type" evidence="6">
    <location>
        <begin position="10"/>
        <end position="278"/>
    </location>
</feature>
<dbReference type="AlphaFoldDB" id="A0A0P4WRE0"/>
<organism evidence="7">
    <name type="scientific">Scylla olivacea</name>
    <name type="common">Orange mud crab</name>
    <name type="synonym">Cancer olivacea</name>
    <dbReference type="NCBI Taxonomy" id="85551"/>
    <lineage>
        <taxon>Eukaryota</taxon>
        <taxon>Metazoa</taxon>
        <taxon>Ecdysozoa</taxon>
        <taxon>Arthropoda</taxon>
        <taxon>Crustacea</taxon>
        <taxon>Multicrustacea</taxon>
        <taxon>Malacostraca</taxon>
        <taxon>Eumalacostraca</taxon>
        <taxon>Eucarida</taxon>
        <taxon>Decapoda</taxon>
        <taxon>Pleocyemata</taxon>
        <taxon>Brachyura</taxon>
        <taxon>Eubrachyura</taxon>
        <taxon>Portunoidea</taxon>
        <taxon>Portunidae</taxon>
        <taxon>Portuninae</taxon>
        <taxon>Scylla</taxon>
    </lineage>
</organism>
<evidence type="ECO:0000259" key="6">
    <source>
        <dbReference type="Pfam" id="PF01869"/>
    </source>
</evidence>
<dbReference type="PANTHER" id="PTHR12862">
    <property type="entry name" value="BADF TYPE ATPASE DOMAIN-CONTAINING PROTEIN"/>
    <property type="match status" value="1"/>
</dbReference>
<dbReference type="InterPro" id="IPR043129">
    <property type="entry name" value="ATPase_NBD"/>
</dbReference>
<dbReference type="PANTHER" id="PTHR12862:SF0">
    <property type="entry name" value="N-ACETYL-D-GLUCOSAMINE KINASE"/>
    <property type="match status" value="1"/>
</dbReference>
<evidence type="ECO:0000313" key="7">
    <source>
        <dbReference type="EMBL" id="JAI66977.1"/>
    </source>
</evidence>
<evidence type="ECO:0000256" key="3">
    <source>
        <dbReference type="ARBA" id="ARBA00014974"/>
    </source>
</evidence>
<evidence type="ECO:0000256" key="5">
    <source>
        <dbReference type="SAM" id="MobiDB-lite"/>
    </source>
</evidence>
<sequence>MVNADLIFGGIEGGGTHSWVVLVNGSGHKIAELEGPSTNKWLLGEVECLERVWQLVQDAKKQAGVPSDTVLEALGLCMSGCEEEETNKELEATILAQYPALARHVTVTSDTYGSIATGCRKGGIVLISGTGSNALLVNPDGRIARCGGWGHILGDEGGAFWIAARGIKILFDEEDNLIDPIFSTEKLRSVVYSHFDIKDRYGMLEHAYTYFDKSKYAGLTAKIGKAAMEGDPMCGRIMYDAGYALGRHISALSRNIDPELFLGENGLQIVCAGSVWKSWELLRPGFLDGVKPHCEKDVPVPKFTLVKLMVTSAMGATYMGAEKASYNLPRDYSKNVSPIFNYLQNSHLISTEPQKSTFFTSECGSRHNGEIHNESSTNGSVNGENGHTNGKMNGQINDIIHEIKSKAIEKPISA</sequence>
<proteinExistence type="inferred from homology"/>
<dbReference type="InterPro" id="IPR039758">
    <property type="entry name" value="NAGK-like"/>
</dbReference>
<comment type="similarity">
    <text evidence="1">Belongs to the eukaryotic-type N-acetylglucosamine kinase family.</text>
</comment>
<accession>A0A0P4WRE0</accession>
<reference evidence="7" key="1">
    <citation type="submission" date="2015-09" db="EMBL/GenBank/DDBJ databases">
        <title>Scylla olivacea transcriptome.</title>
        <authorList>
            <person name="Ikhwanuddin M."/>
        </authorList>
    </citation>
    <scope>NUCLEOTIDE SEQUENCE</scope>
</reference>
<evidence type="ECO:0000256" key="4">
    <source>
        <dbReference type="ARBA" id="ARBA00031123"/>
    </source>
</evidence>
<evidence type="ECO:0000256" key="1">
    <source>
        <dbReference type="ARBA" id="ARBA00006198"/>
    </source>
</evidence>
<feature type="compositionally biased region" description="Polar residues" evidence="5">
    <location>
        <begin position="374"/>
        <end position="393"/>
    </location>
</feature>
<feature type="region of interest" description="Disordered" evidence="5">
    <location>
        <begin position="367"/>
        <end position="393"/>
    </location>
</feature>
<name>A0A0P4WRE0_SCYOL</name>
<protein>
    <recommendedName>
        <fullName evidence="3">N-acetyl-D-glucosamine kinase</fullName>
        <ecNumber evidence="2">2.7.1.59</ecNumber>
    </recommendedName>
    <alternativeName>
        <fullName evidence="4">GlcNAc kinase</fullName>
    </alternativeName>
</protein>
<dbReference type="CDD" id="cd24078">
    <property type="entry name" value="ASKHA_NBD_NAGK_meta"/>
    <property type="match status" value="1"/>
</dbReference>
<dbReference type="Gene3D" id="3.30.420.40">
    <property type="match status" value="1"/>
</dbReference>
<dbReference type="InterPro" id="IPR002731">
    <property type="entry name" value="ATPase_BadF"/>
</dbReference>
<dbReference type="SUPFAM" id="SSF53067">
    <property type="entry name" value="Actin-like ATPase domain"/>
    <property type="match status" value="2"/>
</dbReference>
<dbReference type="EMBL" id="GDRN01043510">
    <property type="protein sequence ID" value="JAI66977.1"/>
    <property type="molecule type" value="Transcribed_RNA"/>
</dbReference>
<dbReference type="Pfam" id="PF01869">
    <property type="entry name" value="BcrAD_BadFG"/>
    <property type="match status" value="1"/>
</dbReference>
<dbReference type="GO" id="GO:0045127">
    <property type="term" value="F:N-acetylglucosamine kinase activity"/>
    <property type="evidence" value="ECO:0007669"/>
    <property type="project" value="UniProtKB-EC"/>
</dbReference>
<evidence type="ECO:0000256" key="2">
    <source>
        <dbReference type="ARBA" id="ARBA00012122"/>
    </source>
</evidence>